<feature type="compositionally biased region" description="Low complexity" evidence="1">
    <location>
        <begin position="124"/>
        <end position="138"/>
    </location>
</feature>
<feature type="region of interest" description="Disordered" evidence="1">
    <location>
        <begin position="1208"/>
        <end position="1232"/>
    </location>
</feature>
<dbReference type="AlphaFoldDB" id="A0A316VR21"/>
<dbReference type="SUPFAM" id="SSF48208">
    <property type="entry name" value="Six-hairpin glycosidases"/>
    <property type="match status" value="1"/>
</dbReference>
<dbReference type="InParanoid" id="A0A316VR21"/>
<dbReference type="RefSeq" id="XP_025358247.1">
    <property type="nucleotide sequence ID" value="XM_025498364.1"/>
</dbReference>
<dbReference type="EMBL" id="KZ819602">
    <property type="protein sequence ID" value="PWN37945.1"/>
    <property type="molecule type" value="Genomic_DNA"/>
</dbReference>
<dbReference type="InterPro" id="IPR004888">
    <property type="entry name" value="Glycoside_hydrolase_63"/>
</dbReference>
<gene>
    <name evidence="4" type="ORF">FA14DRAFT_159746</name>
</gene>
<accession>A0A316VR21</accession>
<dbReference type="STRING" id="1280837.A0A316VR21"/>
<sequence length="1232" mass="141074">MSSLADNGGVSPDSESGRKKSEELTIDIPTANSGGQTATLLQQRKKSNTSSKNAGSQTLPRSRPSQSNSEKRQSFHGRDSLNQYRPEYHDPKSPYINPNHYSARPDTYHRKSMSWISNHNSDVPTTPTGTNGSTATQTGGAGFHDSFDSADEEANGHHRGPTAFADQGIDYHTSQSRNSTKEEARLEEDLHKQRYWRRWGCYVSERQWATVREDYSENGDPWTHFNHETARSRTFRWGEDGIAGVSDNHCRLAFSLAFWNGKDRMLKERMFGLANNQGNHGEDVKELYWYLDNTPTHSYMKMLYKYPQQSYPYEQLVRESQMRSRDVAEFEITDTDLFDENKYWDIFIEYAKDSDNENSVSCRISAYNRGPEEADLHIIPQMFFRNSWSWPKAEPPKPNMKQKDDMTVEANHPELGTYYLYCPSSPAPSAPPRKRGAAPELISDEEILPKFMFTENETNFERLYGGRNKSYAKDAFHDHIIPHHRLEKDQPEPVRKTRSVTKTRKVVKPIKKVVKKSSLPNRKAPGSLPNGIAEENNKASLQNGDAGADSDGEDVEIDDTEEVSEDYEEEEVYFDAPSDSSPRRQYINPNNEGTKMGAHYVFEKVPANGGCAVVRIKLTTNEASEDVTVNDDEQFDALVESRRFEADEFYHRIAQGHLPDDMRSIMRQGYAGMLWNKQFYCFIQPEWISGDEGQPPPPPSRKHVRNKDWRHLHMEDILSMPDKWEYPFPCVWDTAFHCIPLAVVDPTYAKKQLDLFTREWYMKPDGALPAYEWNFGDVNPPVHAWATFRTFKIERKVYGREDLDFLERVFQKLLINFTWWVNRKDSEGSNVFEGGFLGLDNIGPFNRSEPLPTGGVLRQADGTSWMSFYALQMLNMALELAKHNPTYEDIASKFFEHFIFIADAMTYKNADEESFSLWSEEEKFYFDAIVLGPGKSDLINVKSLVGLIALYPTLTLEPNVFKKFPSFGKRVKWFLDNRPEISKRNIQITGGRQNRRLLSMVDADRLRSILTRMLNETEFLSTYGIRSLSKEHQDKPWSINVNGEQFSVGYWPGDSRSPMFGGNSNWRGPIWIAVNFLLIESLQRFYQFYGNSFTIECPTGSGNMMHLAQVAEEISARLISIFEMDPIQQRRPCNAGIPILDHDPNFRDLVPFHEFFHGESGAGLGASHQCGWTGLISYLICTTGFNVKTPRTPRSMAAHYFDEHMTDDGKSEAGSATTFSAAYSRPPSPDEL</sequence>
<evidence type="ECO:0000259" key="3">
    <source>
        <dbReference type="Pfam" id="PF22422"/>
    </source>
</evidence>
<feature type="domain" description="Mannosylglycerate hydrolase MGH1-like glycoside hydrolase" evidence="3">
    <location>
        <begin position="726"/>
        <end position="831"/>
    </location>
</feature>
<feature type="compositionally biased region" description="Polar residues" evidence="1">
    <location>
        <begin position="114"/>
        <end position="123"/>
    </location>
</feature>
<dbReference type="Pfam" id="PF03200">
    <property type="entry name" value="Glyco_hydro_63"/>
    <property type="match status" value="1"/>
</dbReference>
<proteinExistence type="predicted"/>
<keyword evidence="5" id="KW-1185">Reference proteome</keyword>
<evidence type="ECO:0000256" key="1">
    <source>
        <dbReference type="SAM" id="MobiDB-lite"/>
    </source>
</evidence>
<dbReference type="PANTHER" id="PTHR10412">
    <property type="entry name" value="MANNOSYL-OLIGOSACCHARIDE GLUCOSIDASE"/>
    <property type="match status" value="1"/>
</dbReference>
<name>A0A316VR21_9BASI</name>
<dbReference type="Pfam" id="PF22422">
    <property type="entry name" value="MGH1-like_GH"/>
    <property type="match status" value="1"/>
</dbReference>
<dbReference type="GeneID" id="37020145"/>
<feature type="domain" description="Glycosyl hydrolase family 63 C-terminal" evidence="2">
    <location>
        <begin position="1001"/>
        <end position="1091"/>
    </location>
</feature>
<evidence type="ECO:0000313" key="4">
    <source>
        <dbReference type="EMBL" id="PWN37945.1"/>
    </source>
</evidence>
<dbReference type="PANTHER" id="PTHR10412:SF10">
    <property type="entry name" value="GLYCOSYL HYDROLASE FAMILY 63 C-TERMINAL DOMAIN-CONTAINING PROTEIN"/>
    <property type="match status" value="1"/>
</dbReference>
<dbReference type="Gene3D" id="1.50.10.10">
    <property type="match status" value="1"/>
</dbReference>
<evidence type="ECO:0000313" key="5">
    <source>
        <dbReference type="Proteomes" id="UP000245771"/>
    </source>
</evidence>
<dbReference type="GO" id="GO:0009311">
    <property type="term" value="P:oligosaccharide metabolic process"/>
    <property type="evidence" value="ECO:0007669"/>
    <property type="project" value="InterPro"/>
</dbReference>
<feature type="compositionally biased region" description="Basic and acidic residues" evidence="1">
    <location>
        <begin position="69"/>
        <end position="79"/>
    </location>
</feature>
<feature type="compositionally biased region" description="Acidic residues" evidence="1">
    <location>
        <begin position="548"/>
        <end position="573"/>
    </location>
</feature>
<reference evidence="4 5" key="1">
    <citation type="journal article" date="2018" name="Mol. Biol. Evol.">
        <title>Broad Genomic Sampling Reveals a Smut Pathogenic Ancestry of the Fungal Clade Ustilaginomycotina.</title>
        <authorList>
            <person name="Kijpornyongpan T."/>
            <person name="Mondo S.J."/>
            <person name="Barry K."/>
            <person name="Sandor L."/>
            <person name="Lee J."/>
            <person name="Lipzen A."/>
            <person name="Pangilinan J."/>
            <person name="LaButti K."/>
            <person name="Hainaut M."/>
            <person name="Henrissat B."/>
            <person name="Grigoriev I.V."/>
            <person name="Spatafora J.W."/>
            <person name="Aime M.C."/>
        </authorList>
    </citation>
    <scope>NUCLEOTIDE SEQUENCE [LARGE SCALE GENOMIC DNA]</scope>
    <source>
        <strain evidence="4 5">MCA 3882</strain>
    </source>
</reference>
<protein>
    <submittedName>
        <fullName evidence="4">Uncharacterized protein</fullName>
    </submittedName>
</protein>
<dbReference type="InterPro" id="IPR012341">
    <property type="entry name" value="6hp_glycosidase-like_sf"/>
</dbReference>
<dbReference type="InterPro" id="IPR031335">
    <property type="entry name" value="Glyco_hydro_63_C"/>
</dbReference>
<dbReference type="InterPro" id="IPR054491">
    <property type="entry name" value="MGH1-like_GH"/>
</dbReference>
<feature type="compositionally biased region" description="Polar residues" evidence="1">
    <location>
        <begin position="30"/>
        <end position="68"/>
    </location>
</feature>
<dbReference type="GO" id="GO:0004573">
    <property type="term" value="F:Glc3Man9GlcNAc2 oligosaccharide glucosidase activity"/>
    <property type="evidence" value="ECO:0007669"/>
    <property type="project" value="InterPro"/>
</dbReference>
<feature type="region of interest" description="Disordered" evidence="1">
    <location>
        <begin position="511"/>
        <end position="584"/>
    </location>
</feature>
<dbReference type="OrthoDB" id="14419at2759"/>
<feature type="region of interest" description="Disordered" evidence="1">
    <location>
        <begin position="1"/>
        <end position="185"/>
    </location>
</feature>
<dbReference type="Proteomes" id="UP000245771">
    <property type="component" value="Unassembled WGS sequence"/>
</dbReference>
<dbReference type="InterPro" id="IPR008928">
    <property type="entry name" value="6-hairpin_glycosidase_sf"/>
</dbReference>
<organism evidence="4 5">
    <name type="scientific">Meira miltonrushii</name>
    <dbReference type="NCBI Taxonomy" id="1280837"/>
    <lineage>
        <taxon>Eukaryota</taxon>
        <taxon>Fungi</taxon>
        <taxon>Dikarya</taxon>
        <taxon>Basidiomycota</taxon>
        <taxon>Ustilaginomycotina</taxon>
        <taxon>Exobasidiomycetes</taxon>
        <taxon>Exobasidiales</taxon>
        <taxon>Brachybasidiaceae</taxon>
        <taxon>Meira</taxon>
    </lineage>
</organism>
<evidence type="ECO:0000259" key="2">
    <source>
        <dbReference type="Pfam" id="PF03200"/>
    </source>
</evidence>